<dbReference type="PROSITE" id="PS50850">
    <property type="entry name" value="MFS"/>
    <property type="match status" value="1"/>
</dbReference>
<dbReference type="Gene3D" id="1.20.1250.20">
    <property type="entry name" value="MFS general substrate transporter like domains"/>
    <property type="match status" value="1"/>
</dbReference>
<feature type="transmembrane region" description="Helical" evidence="9">
    <location>
        <begin position="105"/>
        <end position="124"/>
    </location>
</feature>
<reference evidence="11" key="2">
    <citation type="submission" date="2020-02" db="EMBL/GenBank/DDBJ databases">
        <authorList>
            <person name="Gilchrist C.L.M."/>
            <person name="Chooi Y.-H."/>
        </authorList>
    </citation>
    <scope>NUCLEOTIDE SEQUENCE</scope>
    <source>
        <strain evidence="11">MST-FP2251</strain>
    </source>
</reference>
<dbReference type="PANTHER" id="PTHR23502">
    <property type="entry name" value="MAJOR FACILITATOR SUPERFAMILY"/>
    <property type="match status" value="1"/>
</dbReference>
<evidence type="ECO:0000313" key="12">
    <source>
        <dbReference type="Proteomes" id="UP001194746"/>
    </source>
</evidence>
<dbReference type="InterPro" id="IPR020846">
    <property type="entry name" value="MFS_dom"/>
</dbReference>
<dbReference type="GO" id="GO:0005886">
    <property type="term" value="C:plasma membrane"/>
    <property type="evidence" value="ECO:0007669"/>
    <property type="project" value="UniProtKB-SubCell"/>
</dbReference>
<dbReference type="GO" id="GO:0022857">
    <property type="term" value="F:transmembrane transporter activity"/>
    <property type="evidence" value="ECO:0007669"/>
    <property type="project" value="InterPro"/>
</dbReference>
<evidence type="ECO:0000256" key="4">
    <source>
        <dbReference type="ARBA" id="ARBA00022692"/>
    </source>
</evidence>
<dbReference type="AlphaFoldDB" id="A0AAD4CJI8"/>
<dbReference type="InterPro" id="IPR011701">
    <property type="entry name" value="MFS"/>
</dbReference>
<dbReference type="InterPro" id="IPR036259">
    <property type="entry name" value="MFS_trans_sf"/>
</dbReference>
<evidence type="ECO:0000256" key="6">
    <source>
        <dbReference type="ARBA" id="ARBA00023136"/>
    </source>
</evidence>
<keyword evidence="5 9" id="KW-1133">Transmembrane helix</keyword>
<dbReference type="CDD" id="cd17323">
    <property type="entry name" value="MFS_Tpo1_MDR_like"/>
    <property type="match status" value="1"/>
</dbReference>
<protein>
    <recommendedName>
        <fullName evidence="10">Major facilitator superfamily (MFS) profile domain-containing protein</fullName>
    </recommendedName>
</protein>
<evidence type="ECO:0000256" key="2">
    <source>
        <dbReference type="ARBA" id="ARBA00022448"/>
    </source>
</evidence>
<accession>A0AAD4CJI8</accession>
<keyword evidence="6 9" id="KW-0472">Membrane</keyword>
<evidence type="ECO:0000256" key="1">
    <source>
        <dbReference type="ARBA" id="ARBA00004651"/>
    </source>
</evidence>
<name>A0AAD4CJI8_ASPNN</name>
<feature type="domain" description="Major facilitator superfamily (MFS) profile" evidence="10">
    <location>
        <begin position="70"/>
        <end position="502"/>
    </location>
</feature>
<comment type="caution">
    <text evidence="11">The sequence shown here is derived from an EMBL/GenBank/DDBJ whole genome shotgun (WGS) entry which is preliminary data.</text>
</comment>
<comment type="similarity">
    <text evidence="7">Belongs to the major facilitator superfamily. DHA1 family. Polyamines/proton antiporter (TC 2.A.1.2.16) subfamily.</text>
</comment>
<feature type="transmembrane region" description="Helical" evidence="9">
    <location>
        <begin position="136"/>
        <end position="155"/>
    </location>
</feature>
<evidence type="ECO:0000256" key="3">
    <source>
        <dbReference type="ARBA" id="ARBA00022475"/>
    </source>
</evidence>
<gene>
    <name evidence="11" type="ORF">FE257_011134</name>
</gene>
<proteinExistence type="inferred from homology"/>
<feature type="transmembrane region" description="Helical" evidence="9">
    <location>
        <begin position="194"/>
        <end position="216"/>
    </location>
</feature>
<keyword evidence="4 9" id="KW-0812">Transmembrane</keyword>
<evidence type="ECO:0000256" key="5">
    <source>
        <dbReference type="ARBA" id="ARBA00022989"/>
    </source>
</evidence>
<dbReference type="EMBL" id="VCAU01000072">
    <property type="protein sequence ID" value="KAF9886757.1"/>
    <property type="molecule type" value="Genomic_DNA"/>
</dbReference>
<dbReference type="Proteomes" id="UP001194746">
    <property type="component" value="Unassembled WGS sequence"/>
</dbReference>
<evidence type="ECO:0000256" key="7">
    <source>
        <dbReference type="ARBA" id="ARBA00038459"/>
    </source>
</evidence>
<feature type="transmembrane region" description="Helical" evidence="9">
    <location>
        <begin position="382"/>
        <end position="399"/>
    </location>
</feature>
<feature type="transmembrane region" description="Helical" evidence="9">
    <location>
        <begin position="340"/>
        <end position="361"/>
    </location>
</feature>
<sequence length="547" mass="59996">MTTSIDGDNEAMPSRIPFWRKVWDHGAVTQHIINGSHEGRGTEDEPFIVAWFPDDPRNPLAFETPMKLAIAFLASMATLAISMGSSTYSGGLGDIIRAFQCSREVALLGISLYVLGFAVGPLLWGPLSEAYGRRVVLSLSLMSFVAFSAGAAGAQSIEALVILRFFAGSLGSAPMAVSAGVISDTFSALDRGLYSSFYLATAFLGPALGPIVGGYLAEAGGWRWCQGIQAALGGVLWLLLVFFLPETYAPVLLRERARRLSTLTGQVYRTKHDIQHKHVPISTQLSVIFSRPLILLFREPIVLLLSIYIAIIYGTLYLTFDAYPIVFQEVRGWSPGTGGLAFLGILVGILCSVFYTIPVYFRYKNKLLQSPGRLPPEERLPATFLGSIALPAGLFWFAWTNSPSVHWMVPIAAGVPFSFGMVTLYMPIINYLIDSYTIYAASVLAGNCLLRSLFGCIFPLFTSYMYQRLGIHWASCVPAFLALACMPLPFIFYKYGPQIRQKSHYAAEAEAYMQSLQRPTGGETSPQNLLSEKNKDIETKDADDPSK</sequence>
<evidence type="ECO:0000256" key="8">
    <source>
        <dbReference type="SAM" id="MobiDB-lite"/>
    </source>
</evidence>
<evidence type="ECO:0000256" key="9">
    <source>
        <dbReference type="SAM" id="Phobius"/>
    </source>
</evidence>
<feature type="transmembrane region" description="Helical" evidence="9">
    <location>
        <begin position="68"/>
        <end position="85"/>
    </location>
</feature>
<evidence type="ECO:0000259" key="10">
    <source>
        <dbReference type="PROSITE" id="PS50850"/>
    </source>
</evidence>
<keyword evidence="12" id="KW-1185">Reference proteome</keyword>
<feature type="compositionally biased region" description="Basic and acidic residues" evidence="8">
    <location>
        <begin position="532"/>
        <end position="547"/>
    </location>
</feature>
<dbReference type="SUPFAM" id="SSF103473">
    <property type="entry name" value="MFS general substrate transporter"/>
    <property type="match status" value="1"/>
</dbReference>
<dbReference type="FunFam" id="1.20.1250.20:FF:000011">
    <property type="entry name" value="MFS multidrug transporter, putative"/>
    <property type="match status" value="1"/>
</dbReference>
<feature type="transmembrane region" description="Helical" evidence="9">
    <location>
        <begin position="438"/>
        <end position="465"/>
    </location>
</feature>
<feature type="transmembrane region" description="Helical" evidence="9">
    <location>
        <begin position="301"/>
        <end position="320"/>
    </location>
</feature>
<dbReference type="PANTHER" id="PTHR23502:SF186">
    <property type="entry name" value="MAJOR FACILITATOR SUPERFAMILY (MFS) PROFILE DOMAIN-CONTAINING PROTEIN"/>
    <property type="match status" value="1"/>
</dbReference>
<comment type="subcellular location">
    <subcellularLocation>
        <location evidence="1">Cell membrane</location>
        <topology evidence="1">Multi-pass membrane protein</topology>
    </subcellularLocation>
</comment>
<feature type="compositionally biased region" description="Polar residues" evidence="8">
    <location>
        <begin position="516"/>
        <end position="531"/>
    </location>
</feature>
<feature type="transmembrane region" description="Helical" evidence="9">
    <location>
        <begin position="228"/>
        <end position="249"/>
    </location>
</feature>
<keyword evidence="3" id="KW-1003">Cell membrane</keyword>
<feature type="transmembrane region" description="Helical" evidence="9">
    <location>
        <begin position="471"/>
        <end position="493"/>
    </location>
</feature>
<evidence type="ECO:0000313" key="11">
    <source>
        <dbReference type="EMBL" id="KAF9886757.1"/>
    </source>
</evidence>
<reference evidence="11" key="1">
    <citation type="journal article" date="2019" name="Beilstein J. Org. Chem.">
        <title>Nanangenines: drimane sesquiterpenoids as the dominant metabolite cohort of a novel Australian fungus, Aspergillus nanangensis.</title>
        <authorList>
            <person name="Lacey H.J."/>
            <person name="Gilchrist C.L.M."/>
            <person name="Crombie A."/>
            <person name="Kalaitzis J.A."/>
            <person name="Vuong D."/>
            <person name="Rutledge P.J."/>
            <person name="Turner P."/>
            <person name="Pitt J.I."/>
            <person name="Lacey E."/>
            <person name="Chooi Y.H."/>
            <person name="Piggott A.M."/>
        </authorList>
    </citation>
    <scope>NUCLEOTIDE SEQUENCE</scope>
    <source>
        <strain evidence="11">MST-FP2251</strain>
    </source>
</reference>
<organism evidence="11 12">
    <name type="scientific">Aspergillus nanangensis</name>
    <dbReference type="NCBI Taxonomy" id="2582783"/>
    <lineage>
        <taxon>Eukaryota</taxon>
        <taxon>Fungi</taxon>
        <taxon>Dikarya</taxon>
        <taxon>Ascomycota</taxon>
        <taxon>Pezizomycotina</taxon>
        <taxon>Eurotiomycetes</taxon>
        <taxon>Eurotiomycetidae</taxon>
        <taxon>Eurotiales</taxon>
        <taxon>Aspergillaceae</taxon>
        <taxon>Aspergillus</taxon>
        <taxon>Aspergillus subgen. Circumdati</taxon>
    </lineage>
</organism>
<dbReference type="Pfam" id="PF07690">
    <property type="entry name" value="MFS_1"/>
    <property type="match status" value="1"/>
</dbReference>
<feature type="transmembrane region" description="Helical" evidence="9">
    <location>
        <begin position="405"/>
        <end position="426"/>
    </location>
</feature>
<feature type="transmembrane region" description="Helical" evidence="9">
    <location>
        <begin position="161"/>
        <end position="182"/>
    </location>
</feature>
<keyword evidence="2" id="KW-0813">Transport</keyword>
<feature type="region of interest" description="Disordered" evidence="8">
    <location>
        <begin position="516"/>
        <end position="547"/>
    </location>
</feature>